<dbReference type="AlphaFoldDB" id="A0A1L9VWJ8"/>
<dbReference type="RefSeq" id="XP_022404958.1">
    <property type="nucleotide sequence ID" value="XM_022545492.1"/>
</dbReference>
<reference evidence="3" key="1">
    <citation type="journal article" date="2017" name="Genome Biol.">
        <title>Comparative genomics reveals high biological diversity and specific adaptations in the industrially and medically important fungal genus Aspergillus.</title>
        <authorList>
            <person name="de Vries R.P."/>
            <person name="Riley R."/>
            <person name="Wiebenga A."/>
            <person name="Aguilar-Osorio G."/>
            <person name="Amillis S."/>
            <person name="Uchima C.A."/>
            <person name="Anderluh G."/>
            <person name="Asadollahi M."/>
            <person name="Askin M."/>
            <person name="Barry K."/>
            <person name="Battaglia E."/>
            <person name="Bayram O."/>
            <person name="Benocci T."/>
            <person name="Braus-Stromeyer S.A."/>
            <person name="Caldana C."/>
            <person name="Canovas D."/>
            <person name="Cerqueira G.C."/>
            <person name="Chen F."/>
            <person name="Chen W."/>
            <person name="Choi C."/>
            <person name="Clum A."/>
            <person name="Dos Santos R.A."/>
            <person name="Damasio A.R."/>
            <person name="Diallinas G."/>
            <person name="Emri T."/>
            <person name="Fekete E."/>
            <person name="Flipphi M."/>
            <person name="Freyberg S."/>
            <person name="Gallo A."/>
            <person name="Gournas C."/>
            <person name="Habgood R."/>
            <person name="Hainaut M."/>
            <person name="Harispe M.L."/>
            <person name="Henrissat B."/>
            <person name="Hilden K.S."/>
            <person name="Hope R."/>
            <person name="Hossain A."/>
            <person name="Karabika E."/>
            <person name="Karaffa L."/>
            <person name="Karanyi Z."/>
            <person name="Krasevec N."/>
            <person name="Kuo A."/>
            <person name="Kusch H."/>
            <person name="LaButti K."/>
            <person name="Lagendijk E.L."/>
            <person name="Lapidus A."/>
            <person name="Levasseur A."/>
            <person name="Lindquist E."/>
            <person name="Lipzen A."/>
            <person name="Logrieco A.F."/>
            <person name="MacCabe A."/>
            <person name="Maekelae M.R."/>
            <person name="Malavazi I."/>
            <person name="Melin P."/>
            <person name="Meyer V."/>
            <person name="Mielnichuk N."/>
            <person name="Miskei M."/>
            <person name="Molnar A.P."/>
            <person name="Mule G."/>
            <person name="Ngan C.Y."/>
            <person name="Orejas M."/>
            <person name="Orosz E."/>
            <person name="Ouedraogo J.P."/>
            <person name="Overkamp K.M."/>
            <person name="Park H.-S."/>
            <person name="Perrone G."/>
            <person name="Piumi F."/>
            <person name="Punt P.J."/>
            <person name="Ram A.F."/>
            <person name="Ramon A."/>
            <person name="Rauscher S."/>
            <person name="Record E."/>
            <person name="Riano-Pachon D.M."/>
            <person name="Robert V."/>
            <person name="Roehrig J."/>
            <person name="Ruller R."/>
            <person name="Salamov A."/>
            <person name="Salih N.S."/>
            <person name="Samson R.A."/>
            <person name="Sandor E."/>
            <person name="Sanguinetti M."/>
            <person name="Schuetze T."/>
            <person name="Sepcic K."/>
            <person name="Shelest E."/>
            <person name="Sherlock G."/>
            <person name="Sophianopoulou V."/>
            <person name="Squina F.M."/>
            <person name="Sun H."/>
            <person name="Susca A."/>
            <person name="Todd R.B."/>
            <person name="Tsang A."/>
            <person name="Unkles S.E."/>
            <person name="van de Wiele N."/>
            <person name="van Rossen-Uffink D."/>
            <person name="Oliveira J.V."/>
            <person name="Vesth T.C."/>
            <person name="Visser J."/>
            <person name="Yu J.-H."/>
            <person name="Zhou M."/>
            <person name="Andersen M.R."/>
            <person name="Archer D.B."/>
            <person name="Baker S.E."/>
            <person name="Benoit I."/>
            <person name="Brakhage A.A."/>
            <person name="Braus G.H."/>
            <person name="Fischer R."/>
            <person name="Frisvad J.C."/>
            <person name="Goldman G.H."/>
            <person name="Houbraken J."/>
            <person name="Oakley B."/>
            <person name="Pocsi I."/>
            <person name="Scazzocchio C."/>
            <person name="Seiboth B."/>
            <person name="vanKuyk P.A."/>
            <person name="Wortman J."/>
            <person name="Dyer P.S."/>
            <person name="Grigoriev I.V."/>
        </authorList>
    </citation>
    <scope>NUCLEOTIDE SEQUENCE [LARGE SCALE GENOMIC DNA]</scope>
    <source>
        <strain evidence="3">CBS 516.65</strain>
    </source>
</reference>
<evidence type="ECO:0000313" key="3">
    <source>
        <dbReference type="Proteomes" id="UP000184300"/>
    </source>
</evidence>
<dbReference type="SUPFAM" id="SSF50129">
    <property type="entry name" value="GroES-like"/>
    <property type="match status" value="1"/>
</dbReference>
<dbReference type="OrthoDB" id="3941538at2759"/>
<dbReference type="Gene3D" id="3.90.180.10">
    <property type="entry name" value="Medium-chain alcohol dehydrogenases, catalytic domain"/>
    <property type="match status" value="1"/>
</dbReference>
<dbReference type="STRING" id="1160497.A0A1L9VWJ8"/>
<protein>
    <submittedName>
        <fullName evidence="2">Uncharacterized protein</fullName>
    </submittedName>
</protein>
<dbReference type="EMBL" id="KV878889">
    <property type="protein sequence ID" value="OJJ88282.1"/>
    <property type="molecule type" value="Genomic_DNA"/>
</dbReference>
<proteinExistence type="predicted"/>
<evidence type="ECO:0000256" key="1">
    <source>
        <dbReference type="SAM" id="MobiDB-lite"/>
    </source>
</evidence>
<dbReference type="VEuPathDB" id="FungiDB:ASPGLDRAFT_41825"/>
<organism evidence="2 3">
    <name type="scientific">Aspergillus glaucus CBS 516.65</name>
    <dbReference type="NCBI Taxonomy" id="1160497"/>
    <lineage>
        <taxon>Eukaryota</taxon>
        <taxon>Fungi</taxon>
        <taxon>Dikarya</taxon>
        <taxon>Ascomycota</taxon>
        <taxon>Pezizomycotina</taxon>
        <taxon>Eurotiomycetes</taxon>
        <taxon>Eurotiomycetidae</taxon>
        <taxon>Eurotiales</taxon>
        <taxon>Aspergillaceae</taxon>
        <taxon>Aspergillus</taxon>
        <taxon>Aspergillus subgen. Aspergillus</taxon>
    </lineage>
</organism>
<evidence type="ECO:0000313" key="2">
    <source>
        <dbReference type="EMBL" id="OJJ88282.1"/>
    </source>
</evidence>
<keyword evidence="3" id="KW-1185">Reference proteome</keyword>
<dbReference type="GeneID" id="34461753"/>
<feature type="region of interest" description="Disordered" evidence="1">
    <location>
        <begin position="1"/>
        <end position="26"/>
    </location>
</feature>
<name>A0A1L9VWJ8_ASPGL</name>
<gene>
    <name evidence="2" type="ORF">ASPGLDRAFT_41825</name>
</gene>
<accession>A0A1L9VWJ8</accession>
<sequence length="102" mass="11320">MIGRSKSSLNLNDSTQTQVERPTRNLQRMRNSITTDSIDTLRTTLKAAPLMKSVRFHGPGDIRVDEIDEPFCRAGEVKIRPAFVGICGSGMSSSGRFDEQMC</sequence>
<dbReference type="InterPro" id="IPR011032">
    <property type="entry name" value="GroES-like_sf"/>
</dbReference>
<dbReference type="Proteomes" id="UP000184300">
    <property type="component" value="Unassembled WGS sequence"/>
</dbReference>